<keyword evidence="5 11" id="KW-1003">Cell membrane</keyword>
<accession>A0A1M7Z420</accession>
<dbReference type="NCBIfam" id="TIGR00220">
    <property type="entry name" value="mscL"/>
    <property type="match status" value="1"/>
</dbReference>
<evidence type="ECO:0000313" key="13">
    <source>
        <dbReference type="Proteomes" id="UP000184609"/>
    </source>
</evidence>
<dbReference type="PANTHER" id="PTHR30266">
    <property type="entry name" value="MECHANOSENSITIVE CHANNEL MSCL"/>
    <property type="match status" value="1"/>
</dbReference>
<feature type="transmembrane region" description="Helical" evidence="11">
    <location>
        <begin position="84"/>
        <end position="105"/>
    </location>
</feature>
<dbReference type="Gene3D" id="1.10.1200.120">
    <property type="entry name" value="Large-conductance mechanosensitive channel, MscL, domain 1"/>
    <property type="match status" value="1"/>
</dbReference>
<dbReference type="STRING" id="1073327.SAMN04488108_0303"/>
<keyword evidence="8 11" id="KW-0406">Ion transport</keyword>
<dbReference type="GO" id="GO:0005886">
    <property type="term" value="C:plasma membrane"/>
    <property type="evidence" value="ECO:0007669"/>
    <property type="project" value="UniProtKB-SubCell"/>
</dbReference>
<dbReference type="SUPFAM" id="SSF81330">
    <property type="entry name" value="Gated mechanosensitive channel"/>
    <property type="match status" value="1"/>
</dbReference>
<gene>
    <name evidence="11" type="primary">mscL</name>
    <name evidence="12" type="ORF">SAMN04488108_0303</name>
</gene>
<dbReference type="GO" id="GO:0008381">
    <property type="term" value="F:mechanosensitive monoatomic ion channel activity"/>
    <property type="evidence" value="ECO:0007669"/>
    <property type="project" value="UniProtKB-UniRule"/>
</dbReference>
<dbReference type="Proteomes" id="UP000184609">
    <property type="component" value="Unassembled WGS sequence"/>
</dbReference>
<comment type="subcellular location">
    <subcellularLocation>
        <location evidence="1 11">Cell membrane</location>
        <topology evidence="1 11">Multi-pass membrane protein</topology>
    </subcellularLocation>
</comment>
<dbReference type="InterPro" id="IPR037673">
    <property type="entry name" value="MSC/AndL"/>
</dbReference>
<dbReference type="InterPro" id="IPR001185">
    <property type="entry name" value="MS_channel"/>
</dbReference>
<evidence type="ECO:0000256" key="10">
    <source>
        <dbReference type="ARBA" id="ARBA00023303"/>
    </source>
</evidence>
<keyword evidence="7 11" id="KW-1133">Transmembrane helix</keyword>
<dbReference type="Pfam" id="PF01741">
    <property type="entry name" value="MscL"/>
    <property type="match status" value="1"/>
</dbReference>
<keyword evidence="6 11" id="KW-0812">Transmembrane</keyword>
<proteinExistence type="inferred from homology"/>
<evidence type="ECO:0000256" key="6">
    <source>
        <dbReference type="ARBA" id="ARBA00022692"/>
    </source>
</evidence>
<dbReference type="EMBL" id="FRXN01000001">
    <property type="protein sequence ID" value="SHO59693.1"/>
    <property type="molecule type" value="Genomic_DNA"/>
</dbReference>
<evidence type="ECO:0000313" key="12">
    <source>
        <dbReference type="EMBL" id="SHO59693.1"/>
    </source>
</evidence>
<dbReference type="NCBIfam" id="NF010557">
    <property type="entry name" value="PRK13952.1"/>
    <property type="match status" value="1"/>
</dbReference>
<evidence type="ECO:0000256" key="11">
    <source>
        <dbReference type="HAMAP-Rule" id="MF_00115"/>
    </source>
</evidence>
<reference evidence="13" key="1">
    <citation type="submission" date="2016-12" db="EMBL/GenBank/DDBJ databases">
        <authorList>
            <person name="Varghese N."/>
            <person name="Submissions S."/>
        </authorList>
    </citation>
    <scope>NUCLEOTIDE SEQUENCE [LARGE SCALE GENOMIC DNA]</scope>
    <source>
        <strain evidence="13">DSM 25035</strain>
    </source>
</reference>
<dbReference type="PRINTS" id="PR01264">
    <property type="entry name" value="MECHCHANNEL"/>
</dbReference>
<dbReference type="OrthoDB" id="9810350at2"/>
<dbReference type="HAMAP" id="MF_00115">
    <property type="entry name" value="MscL"/>
    <property type="match status" value="1"/>
</dbReference>
<evidence type="ECO:0000256" key="1">
    <source>
        <dbReference type="ARBA" id="ARBA00004651"/>
    </source>
</evidence>
<evidence type="ECO:0000256" key="8">
    <source>
        <dbReference type="ARBA" id="ARBA00023065"/>
    </source>
</evidence>
<dbReference type="AlphaFoldDB" id="A0A1M7Z420"/>
<dbReference type="InterPro" id="IPR019823">
    <property type="entry name" value="Mechanosensitive_channel_CS"/>
</dbReference>
<dbReference type="RefSeq" id="WP_073569983.1">
    <property type="nucleotide sequence ID" value="NZ_FRXN01000001.1"/>
</dbReference>
<name>A0A1M7Z420_9BACT</name>
<keyword evidence="10 11" id="KW-0407">Ion channel</keyword>
<evidence type="ECO:0000256" key="4">
    <source>
        <dbReference type="ARBA" id="ARBA00022448"/>
    </source>
</evidence>
<dbReference type="PROSITE" id="PS01327">
    <property type="entry name" value="MSCL"/>
    <property type="match status" value="1"/>
</dbReference>
<dbReference type="PANTHER" id="PTHR30266:SF2">
    <property type="entry name" value="LARGE-CONDUCTANCE MECHANOSENSITIVE CHANNEL"/>
    <property type="match status" value="1"/>
</dbReference>
<comment type="function">
    <text evidence="11">Channel that opens in response to stretch forces in the membrane lipid bilayer. May participate in the regulation of osmotic pressure changes within the cell.</text>
</comment>
<keyword evidence="9 11" id="KW-0472">Membrane</keyword>
<comment type="similarity">
    <text evidence="2 11">Belongs to the MscL family.</text>
</comment>
<evidence type="ECO:0000256" key="9">
    <source>
        <dbReference type="ARBA" id="ARBA00023136"/>
    </source>
</evidence>
<dbReference type="FunFam" id="1.10.1200.120:FF:000001">
    <property type="entry name" value="Large-conductance mechanosensitive channel"/>
    <property type="match status" value="1"/>
</dbReference>
<evidence type="ECO:0000256" key="2">
    <source>
        <dbReference type="ARBA" id="ARBA00007254"/>
    </source>
</evidence>
<keyword evidence="4 11" id="KW-0813">Transport</keyword>
<evidence type="ECO:0000256" key="3">
    <source>
        <dbReference type="ARBA" id="ARBA00011255"/>
    </source>
</evidence>
<comment type="subunit">
    <text evidence="3 11">Homopentamer.</text>
</comment>
<evidence type="ECO:0000256" key="7">
    <source>
        <dbReference type="ARBA" id="ARBA00022989"/>
    </source>
</evidence>
<feature type="transmembrane region" description="Helical" evidence="11">
    <location>
        <begin position="12"/>
        <end position="34"/>
    </location>
</feature>
<sequence length="141" mass="15176">MGMIKEFKEFAVKGNVVDMAVGVIIGGAFGKIVASLVNDVIMPPIGLALGGMDFKKLAYVLKEAELDAAGEVVTNAVTINYGMFIQNVVDFAIVAFVIFLAIKGINKMNKKEEKKEAAAPPPPPPKSEVLLEEIRDLLKKD</sequence>
<keyword evidence="13" id="KW-1185">Reference proteome</keyword>
<organism evidence="12 13">
    <name type="scientific">Algoriphagus zhangzhouensis</name>
    <dbReference type="NCBI Taxonomy" id="1073327"/>
    <lineage>
        <taxon>Bacteria</taxon>
        <taxon>Pseudomonadati</taxon>
        <taxon>Bacteroidota</taxon>
        <taxon>Cytophagia</taxon>
        <taxon>Cytophagales</taxon>
        <taxon>Cyclobacteriaceae</taxon>
        <taxon>Algoriphagus</taxon>
    </lineage>
</organism>
<evidence type="ECO:0000256" key="5">
    <source>
        <dbReference type="ARBA" id="ARBA00022475"/>
    </source>
</evidence>
<protein>
    <recommendedName>
        <fullName evidence="11">Large-conductance mechanosensitive channel</fullName>
    </recommendedName>
</protein>
<dbReference type="NCBIfam" id="NF001843">
    <property type="entry name" value="PRK00567.1-4"/>
    <property type="match status" value="1"/>
</dbReference>
<dbReference type="InterPro" id="IPR036019">
    <property type="entry name" value="MscL_channel"/>
</dbReference>